<sequence length="538" mass="61936">MKNIDHCRGPTFLLSLVSKSLGIDVSTNSIVLARPKYKGKNVYLWKLNEHNYLVSAELFNFGLDIKPPAACSATLNLSQTTNREYPIYKLKAELFDSARKTMKWSVIDYERKKSKSNKTTKIFNKEINSTIFHITETVPTAMAIAENSTRKTIFRNRKVKIYIDYDNTVERCDDIITNFERGALGRLFIKTYTSCRKIPGVSKKLCLTTGKKIKYKPVRGDLSQKWVINEYGHLVSSLNGLGIERTGLRNKSAQCGKSGMHLTLKKNANENGTFSTISHISAPYDPQKLSMRWRADPREETIMNSWLRLTVHSMFEKNCKFPKIKVNKYKKPIVHALAVFQSRNYKDLYLSGCQRTERCRMKNEDFRKEYYKDQYDFLIPVKKNSSRYLTALSSKQLTLEEAGQNNESNNKTQKWVYNSDCYIVSRSWGYGITLHKILCVSCSINKAMRWKVNNYEDMVLINKAEDLTMIFEADSGKPILAVQGLPPGGVIGPININNINYNSKSDPCFTALSKERKKNVRSDRLIFNVRCEMLFRQL</sequence>
<gene>
    <name evidence="2" type="primary">20208923</name>
    <name evidence="1" type="ORF">HELRODRAFT_183226</name>
</gene>
<dbReference type="InParanoid" id="T1FJC4"/>
<dbReference type="EMBL" id="KB095818">
    <property type="protein sequence ID" value="ESO11439.1"/>
    <property type="molecule type" value="Genomic_DNA"/>
</dbReference>
<dbReference type="AlphaFoldDB" id="T1FJC4"/>
<evidence type="ECO:0000313" key="3">
    <source>
        <dbReference type="Proteomes" id="UP000015101"/>
    </source>
</evidence>
<keyword evidence="3" id="KW-1185">Reference proteome</keyword>
<accession>T1FJC4</accession>
<reference evidence="2" key="3">
    <citation type="submission" date="2015-06" db="UniProtKB">
        <authorList>
            <consortium name="EnsemblMetazoa"/>
        </authorList>
    </citation>
    <scope>IDENTIFICATION</scope>
</reference>
<dbReference type="GeneID" id="20208923"/>
<evidence type="ECO:0000313" key="1">
    <source>
        <dbReference type="EMBL" id="ESO11439.1"/>
    </source>
</evidence>
<dbReference type="KEGG" id="hro:HELRODRAFT_183226"/>
<organism evidence="2 3">
    <name type="scientific">Helobdella robusta</name>
    <name type="common">Californian leech</name>
    <dbReference type="NCBI Taxonomy" id="6412"/>
    <lineage>
        <taxon>Eukaryota</taxon>
        <taxon>Metazoa</taxon>
        <taxon>Spiralia</taxon>
        <taxon>Lophotrochozoa</taxon>
        <taxon>Annelida</taxon>
        <taxon>Clitellata</taxon>
        <taxon>Hirudinea</taxon>
        <taxon>Rhynchobdellida</taxon>
        <taxon>Glossiphoniidae</taxon>
        <taxon>Helobdella</taxon>
    </lineage>
</organism>
<evidence type="ECO:0000313" key="2">
    <source>
        <dbReference type="EnsemblMetazoa" id="HelroP183226"/>
    </source>
</evidence>
<dbReference type="Proteomes" id="UP000015101">
    <property type="component" value="Unassembled WGS sequence"/>
</dbReference>
<dbReference type="HOGENOM" id="CLU_506500_0_0_1"/>
<dbReference type="RefSeq" id="XP_009010507.1">
    <property type="nucleotide sequence ID" value="XM_009012259.1"/>
</dbReference>
<reference evidence="3" key="1">
    <citation type="submission" date="2012-12" db="EMBL/GenBank/DDBJ databases">
        <authorList>
            <person name="Hellsten U."/>
            <person name="Grimwood J."/>
            <person name="Chapman J.A."/>
            <person name="Shapiro H."/>
            <person name="Aerts A."/>
            <person name="Otillar R.P."/>
            <person name="Terry A.Y."/>
            <person name="Boore J.L."/>
            <person name="Simakov O."/>
            <person name="Marletaz F."/>
            <person name="Cho S.-J."/>
            <person name="Edsinger-Gonzales E."/>
            <person name="Havlak P."/>
            <person name="Kuo D.-H."/>
            <person name="Larsson T."/>
            <person name="Lv J."/>
            <person name="Arendt D."/>
            <person name="Savage R."/>
            <person name="Osoegawa K."/>
            <person name="de Jong P."/>
            <person name="Lindberg D.R."/>
            <person name="Seaver E.C."/>
            <person name="Weisblat D.A."/>
            <person name="Putnam N.H."/>
            <person name="Grigoriev I.V."/>
            <person name="Rokhsar D.S."/>
        </authorList>
    </citation>
    <scope>NUCLEOTIDE SEQUENCE</scope>
</reference>
<dbReference type="CTD" id="20208923"/>
<protein>
    <submittedName>
        <fullName evidence="1 2">Uncharacterized protein</fullName>
    </submittedName>
</protein>
<proteinExistence type="predicted"/>
<dbReference type="EMBL" id="AMQM01008650">
    <property type="status" value="NOT_ANNOTATED_CDS"/>
    <property type="molecule type" value="Genomic_DNA"/>
</dbReference>
<name>T1FJC4_HELRO</name>
<dbReference type="EnsemblMetazoa" id="HelroT183226">
    <property type="protein sequence ID" value="HelroP183226"/>
    <property type="gene ID" value="HelroG183226"/>
</dbReference>
<reference evidence="1 3" key="2">
    <citation type="journal article" date="2013" name="Nature">
        <title>Insights into bilaterian evolution from three spiralian genomes.</title>
        <authorList>
            <person name="Simakov O."/>
            <person name="Marletaz F."/>
            <person name="Cho S.J."/>
            <person name="Edsinger-Gonzales E."/>
            <person name="Havlak P."/>
            <person name="Hellsten U."/>
            <person name="Kuo D.H."/>
            <person name="Larsson T."/>
            <person name="Lv J."/>
            <person name="Arendt D."/>
            <person name="Savage R."/>
            <person name="Osoegawa K."/>
            <person name="de Jong P."/>
            <person name="Grimwood J."/>
            <person name="Chapman J.A."/>
            <person name="Shapiro H."/>
            <person name="Aerts A."/>
            <person name="Otillar R.P."/>
            <person name="Terry A.Y."/>
            <person name="Boore J.L."/>
            <person name="Grigoriev I.V."/>
            <person name="Lindberg D.R."/>
            <person name="Seaver E.C."/>
            <person name="Weisblat D.A."/>
            <person name="Putnam N.H."/>
            <person name="Rokhsar D.S."/>
        </authorList>
    </citation>
    <scope>NUCLEOTIDE SEQUENCE</scope>
</reference>